<feature type="compositionally biased region" description="Basic and acidic residues" evidence="4">
    <location>
        <begin position="250"/>
        <end position="259"/>
    </location>
</feature>
<proteinExistence type="predicted"/>
<dbReference type="InterPro" id="IPR036322">
    <property type="entry name" value="WD40_repeat_dom_sf"/>
</dbReference>
<dbReference type="PROSITE" id="PS50082">
    <property type="entry name" value="WD_REPEATS_2"/>
    <property type="match status" value="6"/>
</dbReference>
<feature type="repeat" description="WD" evidence="3">
    <location>
        <begin position="435"/>
        <end position="476"/>
    </location>
</feature>
<evidence type="ECO:0000313" key="5">
    <source>
        <dbReference type="EMBL" id="CDW77192.1"/>
    </source>
</evidence>
<dbReference type="InterPro" id="IPR001680">
    <property type="entry name" value="WD40_rpt"/>
</dbReference>
<organism evidence="5 6">
    <name type="scientific">Stylonychia lemnae</name>
    <name type="common">Ciliate</name>
    <dbReference type="NCBI Taxonomy" id="5949"/>
    <lineage>
        <taxon>Eukaryota</taxon>
        <taxon>Sar</taxon>
        <taxon>Alveolata</taxon>
        <taxon>Ciliophora</taxon>
        <taxon>Intramacronucleata</taxon>
        <taxon>Spirotrichea</taxon>
        <taxon>Stichotrichia</taxon>
        <taxon>Sporadotrichida</taxon>
        <taxon>Oxytrichidae</taxon>
        <taxon>Stylonychinae</taxon>
        <taxon>Stylonychia</taxon>
    </lineage>
</organism>
<dbReference type="InterPro" id="IPR015943">
    <property type="entry name" value="WD40/YVTN_repeat-like_dom_sf"/>
</dbReference>
<dbReference type="AlphaFoldDB" id="A0A078A4T6"/>
<dbReference type="PRINTS" id="PR00320">
    <property type="entry name" value="GPROTEINBRPT"/>
</dbReference>
<feature type="repeat" description="WD" evidence="3">
    <location>
        <begin position="393"/>
        <end position="434"/>
    </location>
</feature>
<dbReference type="SUPFAM" id="SSF50978">
    <property type="entry name" value="WD40 repeat-like"/>
    <property type="match status" value="1"/>
</dbReference>
<dbReference type="InterPro" id="IPR019775">
    <property type="entry name" value="WD40_repeat_CS"/>
</dbReference>
<dbReference type="EMBL" id="CCKQ01005925">
    <property type="protein sequence ID" value="CDW77192.1"/>
    <property type="molecule type" value="Genomic_DNA"/>
</dbReference>
<dbReference type="Proteomes" id="UP000039865">
    <property type="component" value="Unassembled WGS sequence"/>
</dbReference>
<feature type="repeat" description="WD" evidence="3">
    <location>
        <begin position="561"/>
        <end position="593"/>
    </location>
</feature>
<dbReference type="SMART" id="SM00320">
    <property type="entry name" value="WD40"/>
    <property type="match status" value="7"/>
</dbReference>
<feature type="repeat" description="WD" evidence="3">
    <location>
        <begin position="308"/>
        <end position="349"/>
    </location>
</feature>
<feature type="repeat" description="WD" evidence="3">
    <location>
        <begin position="350"/>
        <end position="391"/>
    </location>
</feature>
<dbReference type="OrthoDB" id="538223at2759"/>
<evidence type="ECO:0000256" key="2">
    <source>
        <dbReference type="ARBA" id="ARBA00022737"/>
    </source>
</evidence>
<accession>A0A078A4T6</accession>
<feature type="region of interest" description="Disordered" evidence="4">
    <location>
        <begin position="250"/>
        <end position="288"/>
    </location>
</feature>
<gene>
    <name evidence="5" type="primary">Contig4538.g4845</name>
    <name evidence="5" type="ORF">STYLEM_6162</name>
</gene>
<reference evidence="5 6" key="1">
    <citation type="submission" date="2014-06" db="EMBL/GenBank/DDBJ databases">
        <authorList>
            <person name="Swart Estienne"/>
        </authorList>
    </citation>
    <scope>NUCLEOTIDE SEQUENCE [LARGE SCALE GENOMIC DNA]</scope>
    <source>
        <strain evidence="5 6">130c</strain>
    </source>
</reference>
<evidence type="ECO:0000256" key="3">
    <source>
        <dbReference type="PROSITE-ProRule" id="PRU00221"/>
    </source>
</evidence>
<dbReference type="InParanoid" id="A0A078A4T6"/>
<keyword evidence="2" id="KW-0677">Repeat</keyword>
<keyword evidence="6" id="KW-1185">Reference proteome</keyword>
<dbReference type="PANTHER" id="PTHR14604:SF3">
    <property type="entry name" value="SPERM-ASSOCIATED ANTIGEN 16 PROTEIN"/>
    <property type="match status" value="1"/>
</dbReference>
<dbReference type="OMA" id="DIQTTFW"/>
<evidence type="ECO:0000313" key="6">
    <source>
        <dbReference type="Proteomes" id="UP000039865"/>
    </source>
</evidence>
<dbReference type="PROSITE" id="PS50294">
    <property type="entry name" value="WD_REPEATS_REGION"/>
    <property type="match status" value="4"/>
</dbReference>
<feature type="repeat" description="WD" evidence="3">
    <location>
        <begin position="477"/>
        <end position="511"/>
    </location>
</feature>
<dbReference type="InterPro" id="IPR020472">
    <property type="entry name" value="WD40_PAC1"/>
</dbReference>
<evidence type="ECO:0000256" key="1">
    <source>
        <dbReference type="ARBA" id="ARBA00022574"/>
    </source>
</evidence>
<dbReference type="Gene3D" id="2.130.10.10">
    <property type="entry name" value="YVTN repeat-like/Quinoprotein amine dehydrogenase"/>
    <property type="match status" value="2"/>
</dbReference>
<dbReference type="CDD" id="cd00200">
    <property type="entry name" value="WD40"/>
    <property type="match status" value="1"/>
</dbReference>
<name>A0A078A4T6_STYLE</name>
<dbReference type="InterPro" id="IPR050995">
    <property type="entry name" value="WD-F-box_domain-protein"/>
</dbReference>
<dbReference type="Pfam" id="PF00400">
    <property type="entry name" value="WD40"/>
    <property type="match status" value="6"/>
</dbReference>
<keyword evidence="1 3" id="KW-0853">WD repeat</keyword>
<dbReference type="PANTHER" id="PTHR14604">
    <property type="entry name" value="WD40 REPEAT PF20"/>
    <property type="match status" value="1"/>
</dbReference>
<evidence type="ECO:0000256" key="4">
    <source>
        <dbReference type="SAM" id="MobiDB-lite"/>
    </source>
</evidence>
<dbReference type="PROSITE" id="PS00678">
    <property type="entry name" value="WD_REPEATS_1"/>
    <property type="match status" value="2"/>
</dbReference>
<protein>
    <submittedName>
        <fullName evidence="5">Central pair associated wd-repeat protein</fullName>
    </submittedName>
</protein>
<sequence length="593" mass="67760">MADFREEAYILEKMEITEDEDDNFDYEEIKDSEGEVEVDNSDDDDLNNFEALKAKTNYKMQSRGGGADGQSLKTYKPDPKPKVIERDVVIDDFIRNFLSRFSMKKTLNIFMQEWHELQKKGTFHDTSIGFITDIENKNKRLKDKVEKMRGELAEAKVAADQAKSTWEKLRKERDFHKTHQNRVNNEKVTINSNIKKIKDLHDQYEERIEEIKKKLQTTVKEKALLKLEKEKLSKRVNEIQKRIKDDEERVSKEIEESHKRQQMGMRGDYKKSPVKGKNTPFPEDARPNPFLARTYEDVNPKLIFQKKVDAHSKGIGGFSLHLRKQIVATASDDCTWKIWNLENGENIMTGEGHKDWICGIDFHPQGSHLVTSGGDKSVKIWDFINSTIAHTFNDVHTMPVWKCKFHDTGDFVLSGGGDGAIKLYDLNSLKVRQQYRSHTDSINGLNFQPFTNFFVSGSADKTLSIWDMRTGLTVQTFYGHLNAINDCIFSIGGQFISSCDSDGILKVWDIRMVKEMCQVDTGDAIALSVCFDKNSKHVAVGCSDAEIKMVSVDKGEIVSVLKAHEDAVNGVVINQDNNSLYSISSDGTIRIWK</sequence>